<gene>
    <name evidence="3" type="ORF">SAMN05421672_11140</name>
</gene>
<protein>
    <submittedName>
        <fullName evidence="3">Glycosyltransferase involved in cell wall bisynthesis</fullName>
    </submittedName>
</protein>
<reference evidence="3 4" key="1">
    <citation type="submission" date="2017-01" db="EMBL/GenBank/DDBJ databases">
        <authorList>
            <person name="Mah S.A."/>
            <person name="Swanson W.J."/>
            <person name="Moy G.W."/>
            <person name="Vacquier V.D."/>
        </authorList>
    </citation>
    <scope>NUCLEOTIDE SEQUENCE [LARGE SCALE GENOMIC DNA]</scope>
    <source>
        <strain evidence="3 4">ATCC 29606</strain>
    </source>
</reference>
<keyword evidence="1" id="KW-0997">Cell inner membrane</keyword>
<keyword evidence="3" id="KW-0808">Transferase</keyword>
<dbReference type="InterPro" id="IPR029044">
    <property type="entry name" value="Nucleotide-diphossugar_trans"/>
</dbReference>
<dbReference type="Pfam" id="PF00535">
    <property type="entry name" value="Glycos_transf_2"/>
    <property type="match status" value="1"/>
</dbReference>
<feature type="domain" description="Glycosyltransferase 2-like" evidence="2">
    <location>
        <begin position="5"/>
        <end position="161"/>
    </location>
</feature>
<evidence type="ECO:0000313" key="3">
    <source>
        <dbReference type="EMBL" id="SIQ87852.1"/>
    </source>
</evidence>
<name>A0A1N6WCU2_9PSED</name>
<dbReference type="AlphaFoldDB" id="A0A1N6WCU2"/>
<evidence type="ECO:0000256" key="1">
    <source>
        <dbReference type="ARBA" id="ARBA00022519"/>
    </source>
</evidence>
<dbReference type="CDD" id="cd00761">
    <property type="entry name" value="Glyco_tranf_GTA_type"/>
    <property type="match status" value="1"/>
</dbReference>
<keyword evidence="1" id="KW-0472">Membrane</keyword>
<dbReference type="SUPFAM" id="SSF53448">
    <property type="entry name" value="Nucleotide-diphospho-sugar transferases"/>
    <property type="match status" value="1"/>
</dbReference>
<dbReference type="InterPro" id="IPR001173">
    <property type="entry name" value="Glyco_trans_2-like"/>
</dbReference>
<evidence type="ECO:0000259" key="2">
    <source>
        <dbReference type="Pfam" id="PF00535"/>
    </source>
</evidence>
<sequence>MTTLSVLIPVYNAAPYLQEMLDSVLQQSMQADQIVIVNDGSTDQSLEVLTAYQRREGRILLIDQPNGGVSRARNAGLERCEGEFVALMDADDICIHNRFEIQLDVLQNKYADICGSWLQNFGASNRLNKYPSHSDTLKWNYFFFDRTIPSGSCMFRRSSINDTRYPTDIAYGEDFSFFLSSFIKNPKIQLTNIQRTLIRYRIHSTQASQHLKKQNITNLQLIQERLLPHPKGTSLEKLLPLHFKIWKHQQALTEGELSLYLPLMAFWSDWLSQEAQAPSPAASHWLALMKRHRSAGSGALKQIRQYAQPYVPAWRGIAERLIAGFR</sequence>
<dbReference type="EMBL" id="FTMC01000011">
    <property type="protein sequence ID" value="SIQ87852.1"/>
    <property type="molecule type" value="Genomic_DNA"/>
</dbReference>
<accession>A0A1N6WCU2</accession>
<keyword evidence="1" id="KW-1003">Cell membrane</keyword>
<evidence type="ECO:0000313" key="4">
    <source>
        <dbReference type="Proteomes" id="UP000186079"/>
    </source>
</evidence>
<dbReference type="RefSeq" id="WP_052199661.1">
    <property type="nucleotide sequence ID" value="NZ_FTMC01000011.1"/>
</dbReference>
<proteinExistence type="predicted"/>
<dbReference type="PANTHER" id="PTHR22916">
    <property type="entry name" value="GLYCOSYLTRANSFERASE"/>
    <property type="match status" value="1"/>
</dbReference>
<organism evidence="3 4">
    <name type="scientific">Pseudomonas flexibilis</name>
    <dbReference type="NCBI Taxonomy" id="706570"/>
    <lineage>
        <taxon>Bacteria</taxon>
        <taxon>Pseudomonadati</taxon>
        <taxon>Pseudomonadota</taxon>
        <taxon>Gammaproteobacteria</taxon>
        <taxon>Pseudomonadales</taxon>
        <taxon>Pseudomonadaceae</taxon>
        <taxon>Pseudomonas</taxon>
    </lineage>
</organism>
<dbReference type="Proteomes" id="UP000186079">
    <property type="component" value="Unassembled WGS sequence"/>
</dbReference>
<dbReference type="Gene3D" id="3.90.550.10">
    <property type="entry name" value="Spore Coat Polysaccharide Biosynthesis Protein SpsA, Chain A"/>
    <property type="match status" value="1"/>
</dbReference>
<dbReference type="GO" id="GO:0016758">
    <property type="term" value="F:hexosyltransferase activity"/>
    <property type="evidence" value="ECO:0007669"/>
    <property type="project" value="UniProtKB-ARBA"/>
</dbReference>
<dbReference type="PANTHER" id="PTHR22916:SF3">
    <property type="entry name" value="UDP-GLCNAC:BETAGAL BETA-1,3-N-ACETYLGLUCOSAMINYLTRANSFERASE-LIKE PROTEIN 1"/>
    <property type="match status" value="1"/>
</dbReference>